<dbReference type="RefSeq" id="WP_345633542.1">
    <property type="nucleotide sequence ID" value="NZ_BAABJQ010000016.1"/>
</dbReference>
<feature type="domain" description="Response regulatory" evidence="2">
    <location>
        <begin position="12"/>
        <end position="126"/>
    </location>
</feature>
<proteinExistence type="predicted"/>
<comment type="caution">
    <text evidence="4">The sequence shown here is derived from an EMBL/GenBank/DDBJ whole genome shotgun (WGS) entry which is preliminary data.</text>
</comment>
<feature type="domain" description="ANTAR" evidence="3">
    <location>
        <begin position="132"/>
        <end position="193"/>
    </location>
</feature>
<dbReference type="PROSITE" id="PS50110">
    <property type="entry name" value="RESPONSE_REGULATORY"/>
    <property type="match status" value="1"/>
</dbReference>
<evidence type="ECO:0000259" key="2">
    <source>
        <dbReference type="PROSITE" id="PS50110"/>
    </source>
</evidence>
<dbReference type="InterPro" id="IPR036388">
    <property type="entry name" value="WH-like_DNA-bd_sf"/>
</dbReference>
<evidence type="ECO:0000313" key="4">
    <source>
        <dbReference type="EMBL" id="GAA5192023.1"/>
    </source>
</evidence>
<gene>
    <name evidence="4" type="ORF">GCM10023322_50710</name>
</gene>
<dbReference type="InterPro" id="IPR001789">
    <property type="entry name" value="Sig_transdc_resp-reg_receiver"/>
</dbReference>
<name>A0ABP9S805_9ACTN</name>
<accession>A0ABP9S805</accession>
<evidence type="ECO:0000313" key="5">
    <source>
        <dbReference type="Proteomes" id="UP001501570"/>
    </source>
</evidence>
<evidence type="ECO:0000259" key="3">
    <source>
        <dbReference type="PROSITE" id="PS50921"/>
    </source>
</evidence>
<organism evidence="4 5">
    <name type="scientific">Rugosimonospora acidiphila</name>
    <dbReference type="NCBI Taxonomy" id="556531"/>
    <lineage>
        <taxon>Bacteria</taxon>
        <taxon>Bacillati</taxon>
        <taxon>Actinomycetota</taxon>
        <taxon>Actinomycetes</taxon>
        <taxon>Micromonosporales</taxon>
        <taxon>Micromonosporaceae</taxon>
        <taxon>Rugosimonospora</taxon>
    </lineage>
</organism>
<dbReference type="Proteomes" id="UP001501570">
    <property type="component" value="Unassembled WGS sequence"/>
</dbReference>
<keyword evidence="5" id="KW-1185">Reference proteome</keyword>
<dbReference type="PANTHER" id="PTHR43367">
    <property type="match status" value="1"/>
</dbReference>
<keyword evidence="1" id="KW-0597">Phosphoprotein</keyword>
<dbReference type="Gene3D" id="1.10.10.10">
    <property type="entry name" value="Winged helix-like DNA-binding domain superfamily/Winged helix DNA-binding domain"/>
    <property type="match status" value="1"/>
</dbReference>
<dbReference type="PIRSF" id="PIRSF036382">
    <property type="entry name" value="RR_antiterm"/>
    <property type="match status" value="1"/>
</dbReference>
<evidence type="ECO:0000256" key="1">
    <source>
        <dbReference type="PROSITE-ProRule" id="PRU00169"/>
    </source>
</evidence>
<dbReference type="InterPro" id="IPR008327">
    <property type="entry name" value="Sig_transdc_resp-reg_antiterm"/>
</dbReference>
<dbReference type="InterPro" id="IPR011006">
    <property type="entry name" value="CheY-like_superfamily"/>
</dbReference>
<dbReference type="SUPFAM" id="SSF52172">
    <property type="entry name" value="CheY-like"/>
    <property type="match status" value="1"/>
</dbReference>
<dbReference type="PROSITE" id="PS50921">
    <property type="entry name" value="ANTAR"/>
    <property type="match status" value="1"/>
</dbReference>
<dbReference type="Pfam" id="PF00072">
    <property type="entry name" value="Response_reg"/>
    <property type="match status" value="1"/>
</dbReference>
<feature type="modified residue" description="4-aspartylphosphate" evidence="1">
    <location>
        <position position="62"/>
    </location>
</feature>
<dbReference type="Gene3D" id="3.40.50.2300">
    <property type="match status" value="1"/>
</dbReference>
<dbReference type="InterPro" id="IPR005561">
    <property type="entry name" value="ANTAR"/>
</dbReference>
<dbReference type="Pfam" id="PF03861">
    <property type="entry name" value="ANTAR"/>
    <property type="match status" value="1"/>
</dbReference>
<sequence>MTGTQDGGPRRRVLIAEDEALIRLDLAEMLAEESYDVVGEAGDGETAVRLAEELKPDLVILDIKMPIMDGLAAAEKIAGAKIAPVIILTAFSQRELVDRARAAGAMAYLVKPFQKSDLVPAIEIALSRFAEMAVLESEIASLNERLETRKSVERAKGALMAQYGMNEPQAFKWIQRTAMDHRMTMREVADRIIAESPGNDNVAGQSPA</sequence>
<dbReference type="SMART" id="SM00448">
    <property type="entry name" value="REC"/>
    <property type="match status" value="1"/>
</dbReference>
<protein>
    <submittedName>
        <fullName evidence="4">ANTAR domain-containing response regulator</fullName>
    </submittedName>
</protein>
<dbReference type="SMART" id="SM01012">
    <property type="entry name" value="ANTAR"/>
    <property type="match status" value="1"/>
</dbReference>
<reference evidence="5" key="1">
    <citation type="journal article" date="2019" name="Int. J. Syst. Evol. Microbiol.">
        <title>The Global Catalogue of Microorganisms (GCM) 10K type strain sequencing project: providing services to taxonomists for standard genome sequencing and annotation.</title>
        <authorList>
            <consortium name="The Broad Institute Genomics Platform"/>
            <consortium name="The Broad Institute Genome Sequencing Center for Infectious Disease"/>
            <person name="Wu L."/>
            <person name="Ma J."/>
        </authorList>
    </citation>
    <scope>NUCLEOTIDE SEQUENCE [LARGE SCALE GENOMIC DNA]</scope>
    <source>
        <strain evidence="5">JCM 18304</strain>
    </source>
</reference>
<dbReference type="EMBL" id="BAABJQ010000016">
    <property type="protein sequence ID" value="GAA5192023.1"/>
    <property type="molecule type" value="Genomic_DNA"/>
</dbReference>
<dbReference type="PANTHER" id="PTHR43367:SF1">
    <property type="entry name" value="TWO-COMPONENT RESPONSE REGULATOR-LIKE APRR6-RELATED"/>
    <property type="match status" value="1"/>
</dbReference>